<dbReference type="Proteomes" id="UP000007879">
    <property type="component" value="Unassembled WGS sequence"/>
</dbReference>
<dbReference type="EnsemblMetazoa" id="XM_020008479.1">
    <property type="protein sequence ID" value="XP_019864038.1"/>
    <property type="gene ID" value="LOC109593374"/>
</dbReference>
<proteinExistence type="predicted"/>
<organism evidence="1 2">
    <name type="scientific">Amphimedon queenslandica</name>
    <name type="common">Sponge</name>
    <dbReference type="NCBI Taxonomy" id="400682"/>
    <lineage>
        <taxon>Eukaryota</taxon>
        <taxon>Metazoa</taxon>
        <taxon>Porifera</taxon>
        <taxon>Demospongiae</taxon>
        <taxon>Heteroscleromorpha</taxon>
        <taxon>Haplosclerida</taxon>
        <taxon>Niphatidae</taxon>
        <taxon>Amphimedon</taxon>
    </lineage>
</organism>
<sequence length="101" mass="11330">MANEKDIFTKLEQLCQSGEPRVIEAVRTLLSLIPINQKVLEALEVFVHPISTEGASEDTRLPPTPAAVLSDFYDASKVSPTQLLYNLEVRACLWAYVWVLK</sequence>
<dbReference type="GeneID" id="109593374"/>
<dbReference type="AlphaFoldDB" id="A0AAN0K4D1"/>
<dbReference type="RefSeq" id="XP_019864038.1">
    <property type="nucleotide sequence ID" value="XM_020008479.1"/>
</dbReference>
<dbReference type="KEGG" id="aqu:109593374"/>
<accession>A0AAN0K4D1</accession>
<name>A0AAN0K4D1_AMPQE</name>
<reference evidence="1" key="2">
    <citation type="submission" date="2024-06" db="UniProtKB">
        <authorList>
            <consortium name="EnsemblMetazoa"/>
        </authorList>
    </citation>
    <scope>IDENTIFICATION</scope>
</reference>
<keyword evidence="2" id="KW-1185">Reference proteome</keyword>
<reference evidence="2" key="1">
    <citation type="journal article" date="2010" name="Nature">
        <title>The Amphimedon queenslandica genome and the evolution of animal complexity.</title>
        <authorList>
            <person name="Srivastava M."/>
            <person name="Simakov O."/>
            <person name="Chapman J."/>
            <person name="Fahey B."/>
            <person name="Gauthier M.E."/>
            <person name="Mitros T."/>
            <person name="Richards G.S."/>
            <person name="Conaco C."/>
            <person name="Dacre M."/>
            <person name="Hellsten U."/>
            <person name="Larroux C."/>
            <person name="Putnam N.H."/>
            <person name="Stanke M."/>
            <person name="Adamska M."/>
            <person name="Darling A."/>
            <person name="Degnan S.M."/>
            <person name="Oakley T.H."/>
            <person name="Plachetzki D.C."/>
            <person name="Zhai Y."/>
            <person name="Adamski M."/>
            <person name="Calcino A."/>
            <person name="Cummins S.F."/>
            <person name="Goodstein D.M."/>
            <person name="Harris C."/>
            <person name="Jackson D.J."/>
            <person name="Leys S.P."/>
            <person name="Shu S."/>
            <person name="Woodcroft B.J."/>
            <person name="Vervoort M."/>
            <person name="Kosik K.S."/>
            <person name="Manning G."/>
            <person name="Degnan B.M."/>
            <person name="Rokhsar D.S."/>
        </authorList>
    </citation>
    <scope>NUCLEOTIDE SEQUENCE [LARGE SCALE GENOMIC DNA]</scope>
</reference>
<evidence type="ECO:0000313" key="2">
    <source>
        <dbReference type="Proteomes" id="UP000007879"/>
    </source>
</evidence>
<protein>
    <submittedName>
        <fullName evidence="1">Uncharacterized protein</fullName>
    </submittedName>
</protein>
<evidence type="ECO:0000313" key="1">
    <source>
        <dbReference type="EnsemblMetazoa" id="XP_019864038.1"/>
    </source>
</evidence>